<reference evidence="3 4" key="1">
    <citation type="journal article" date="2022" name="Front. Microbiol.">
        <title>High genomic differentiation and limited gene flow indicate recent cryptic speciation within the genus Laspinema (cyanobacteria).</title>
        <authorList>
            <person name="Stanojkovic A."/>
            <person name="Skoupy S."/>
            <person name="Skaloud P."/>
            <person name="Dvorak P."/>
        </authorList>
    </citation>
    <scope>NUCLEOTIDE SEQUENCE [LARGE SCALE GENOMIC DNA]</scope>
    <source>
        <strain evidence="3 4">D2a</strain>
    </source>
</reference>
<dbReference type="EMBL" id="JAMXFF010000013">
    <property type="protein sequence ID" value="MCT7966719.1"/>
    <property type="molecule type" value="Genomic_DNA"/>
</dbReference>
<dbReference type="SMART" id="SM00912">
    <property type="entry name" value="Haemagg_act"/>
    <property type="match status" value="1"/>
</dbReference>
<dbReference type="Pfam" id="PF05860">
    <property type="entry name" value="TPS"/>
    <property type="match status" value="1"/>
</dbReference>
<evidence type="ECO:0000256" key="1">
    <source>
        <dbReference type="SAM" id="MobiDB-lite"/>
    </source>
</evidence>
<dbReference type="SUPFAM" id="SSF51126">
    <property type="entry name" value="Pectin lyase-like"/>
    <property type="match status" value="1"/>
</dbReference>
<name>A0ABT2MPP7_9CYAN</name>
<evidence type="ECO:0000313" key="3">
    <source>
        <dbReference type="EMBL" id="MCT7966719.1"/>
    </source>
</evidence>
<dbReference type="InterPro" id="IPR008638">
    <property type="entry name" value="FhaB/CdiA-like_TPS"/>
</dbReference>
<gene>
    <name evidence="3" type="ORF">NG799_10285</name>
</gene>
<dbReference type="Gene3D" id="2.160.20.10">
    <property type="entry name" value="Single-stranded right-handed beta-helix, Pectin lyase-like"/>
    <property type="match status" value="2"/>
</dbReference>
<dbReference type="PANTHER" id="PTHR47771">
    <property type="entry name" value="LD27203P-RELATED"/>
    <property type="match status" value="1"/>
</dbReference>
<protein>
    <submittedName>
        <fullName evidence="3">CHAT domain-containing protein</fullName>
    </submittedName>
</protein>
<dbReference type="NCBIfam" id="TIGR01901">
    <property type="entry name" value="adhes_NPXG"/>
    <property type="match status" value="1"/>
</dbReference>
<accession>A0ABT2MPP7</accession>
<dbReference type="Proteomes" id="UP001525890">
    <property type="component" value="Unassembled WGS sequence"/>
</dbReference>
<feature type="compositionally biased region" description="Pro residues" evidence="1">
    <location>
        <begin position="1033"/>
        <end position="1053"/>
    </location>
</feature>
<feature type="domain" description="Filamentous haemagglutinin FhaB/tRNA nuclease CdiA-like TPS" evidence="2">
    <location>
        <begin position="33"/>
        <end position="147"/>
    </location>
</feature>
<evidence type="ECO:0000259" key="2">
    <source>
        <dbReference type="SMART" id="SM00912"/>
    </source>
</evidence>
<dbReference type="Pfam" id="PF12770">
    <property type="entry name" value="CHAT"/>
    <property type="match status" value="1"/>
</dbReference>
<proteinExistence type="predicted"/>
<evidence type="ECO:0000313" key="4">
    <source>
        <dbReference type="Proteomes" id="UP001525890"/>
    </source>
</evidence>
<organism evidence="3 4">
    <name type="scientific">Laspinema palackyanum D2a</name>
    <dbReference type="NCBI Taxonomy" id="2953684"/>
    <lineage>
        <taxon>Bacteria</taxon>
        <taxon>Bacillati</taxon>
        <taxon>Cyanobacteriota</taxon>
        <taxon>Cyanophyceae</taxon>
        <taxon>Oscillatoriophycideae</taxon>
        <taxon>Oscillatoriales</taxon>
        <taxon>Laspinemataceae</taxon>
        <taxon>Laspinema</taxon>
        <taxon>Laspinema palackyanum</taxon>
    </lineage>
</organism>
<dbReference type="InterPro" id="IPR024983">
    <property type="entry name" value="CHAT_dom"/>
</dbReference>
<dbReference type="RefSeq" id="WP_368006354.1">
    <property type="nucleotide sequence ID" value="NZ_JAMXFF010000013.1"/>
</dbReference>
<dbReference type="PANTHER" id="PTHR47771:SF14">
    <property type="entry name" value="RH73259P"/>
    <property type="match status" value="1"/>
</dbReference>
<dbReference type="InterPro" id="IPR012334">
    <property type="entry name" value="Pectin_lyas_fold"/>
</dbReference>
<keyword evidence="4" id="KW-1185">Reference proteome</keyword>
<comment type="caution">
    <text evidence="3">The sequence shown here is derived from an EMBL/GenBank/DDBJ whole genome shotgun (WGS) entry which is preliminary data.</text>
</comment>
<dbReference type="InterPro" id="IPR011050">
    <property type="entry name" value="Pectin_lyase_fold/virulence"/>
</dbReference>
<feature type="region of interest" description="Disordered" evidence="1">
    <location>
        <begin position="969"/>
        <end position="1053"/>
    </location>
</feature>
<sequence>MKSSWVIGPSTLLAAVCWWGIFLEAGRTQSMIPAVDGTGTQVTHDGDRFDIQGGSPSGDGSNLFHSFDRFGLEAGQTANFLANPDIQNIFTRVVGGNPSLIQGLLQVSGSHSNLYLINPAGILFGPTAQLNLTGSFFATTANSLGFNSGASFDVLGTSSYHSLTGSPNQFDFTQSQAGSIVNAGDLTVEFGENITLMGGSVLNTGTLTAPGGNITIASVPGPHRVRLSQEGMLLSLEFQAIAPNTETGISALQLPQLLTEGNLTQGHARGAAVNPDGTITLSGSNLSWSPDPGTTLVSGEISVADGVETGGTVTILGEKIGAIASTLDASGGNGGGEVYLGGDFQGGTRLPTADRTLISPDSTIRVDALSTGNGGRAIVWSDRVTGFYGNISARGGSTPFAPSQNGGFVEVSGKEHLIFEGIVDVSATHGNSGTLLLDPLNIIISNDEDNPPNIAEFLPNILSDEFAGEPITISAQTLQNQIGNIILEATNNIEIANGVSLEFVPGEAIVFRADADNEGTGAFLMNASSQILAQGREINIFGANITVTTIDTSAEGNGGNISLTSSNGNIEARQLISQSTGAGTGGDITLSAGGTGAITIQTGNGSLDASSASGDGGTITLTTQTGDITTGEMISKSDGGGTAGDIILSAGGTGAIDIGTGNGILDASSVSGDGGNITLTTETGNITTRTILANSEGEGTGGEISLNTGGDGNIIIQTGNATIDASSGSGDGGIIELNTEGGDITTQDLSTNSNATPGTINLDASTGTLRLRGNINTNNLNVRADAIEATGNSSATGRGRLVIEPGSAGRNVAIAPTDNNLPNDTLILGDNLLNALTNGFGSIIIGRSDSTGNVTLYNGFDFNAPVTIAGGQTLTGPNQDTTWTLTGPGRGTLSGYPNGMRFENIENLTGGSASDTFAFLDGAQFGRIDGAAGSDRLDYSNYTGEVTVELPNATGTTSGAFNIEDVTLPETEEPEPTPSPEEGENLFTPVIKPAPKIDPLPLPPSAQSTPEPETGEASEPPSPEPDITEPSPVAEPAPIPVAEPAPSPVAEPAPIPVAEPAPIPVAEPAPSPVAEPAPSPVAEPAPIPVAEPAPIPVSEPAPVVEPAQIPMVVGPGIQGGSGLPVPEIATPVPAEPALMNVPSLTETGYPWTPSLGDRFMGSPGLEQRNEQAVSDVLSEPPILQLNNRSDLDSLLDSGQIEQAIEMGDRVFSEDFEEYLGQTINLPYLSFETIQNKLRDMETLTGKNAGLIYVFSRNEQLDLVLIPPVGKPIYKSVPEANQAVLLQEVQRLQGEIGNVSRRRTTSYLAPAQQLYQWIIAPLEPDLKRLGIETTIFSMDAGLRMLPIAALHDGEQFLVEKYSITLIPSLYLTDARYSNWKSTEVLAMGLSEFSDQYPLPAVPVEIDTIVNQLWPGAAFLNEAVTLDKLQELRRQEPFGIIHLATHGQFNSGARDNSYLQLWGEKLRLDRMQQLQWNDPPVELLVLSACRTAIGDLEAEFGFAGLAVQAGVKSAVASLWYANDAGTLGLMSEFYQNLRSAPIKAEALRRAQIAMIGGTVHLENGALVGSFGNVELPPELSRLGNRELRHPYYWAGFTMIGSPW</sequence>